<proteinExistence type="predicted"/>
<dbReference type="EMBL" id="GEDC01027626">
    <property type="protein sequence ID" value="JAS09672.1"/>
    <property type="molecule type" value="Transcribed_RNA"/>
</dbReference>
<sequence length="580" mass="66805">MSIYKWGNLKSGKLEIVEDHISFERRKEKSLKSVPLINDSETGYFQNNPSDINNENIYKDDSCSLNNKFYIPSEIKDIYKHLSPFNSKTSFVEYFFDSCSSSEESSENIEIKSLNLVNDSKLYTTLFQLRKKKTTAPWSKRFIEKKRNCTKNDTVELTLLNSSESDDNSTVNKSSERKTGIYDHQIKHNTTYIEIQDKNCTNVSKLLNIDENFCNSGKINIENDDHKYKVGDELLDNSIISINEKLLKRDNIEQKSVNAINLVYNKPSGFKVINECNKFLDSYNKNHISINPETNSLFKMSRIDEKDSESYEKSTKPNSNQSRVNSTKNNNCVHEISSDSEYYQEDGSNYSIKSNDTSKTNNNFSIALSSENEKKSSDEEIKSFNVNKNVTSLSENSGLKSNESLCKVEPGLKLFSEDFLINKEIWLIQCPKHIDTENLKGQSVNMSKRSVVFNNDRKYECHVHQNNTNLTVNLAFPANKDKFHLSVLPLAGNIVFEEKIEVPEVTSIFIHSKNKIPLPNISRTRHPLLGADFIYQPKTYTKESNTCGKKRKHKNYKPDDNVECNFLSFEEDIKKIKKKK</sequence>
<dbReference type="Gene3D" id="6.20.250.70">
    <property type="match status" value="1"/>
</dbReference>
<reference evidence="2" key="1">
    <citation type="submission" date="2015-12" db="EMBL/GenBank/DDBJ databases">
        <title>De novo transcriptome assembly of four potential Pierce s Disease insect vectors from Arizona vineyards.</title>
        <authorList>
            <person name="Tassone E.E."/>
        </authorList>
    </citation>
    <scope>NUCLEOTIDE SEQUENCE</scope>
</reference>
<organism evidence="2">
    <name type="scientific">Clastoptera arizonana</name>
    <name type="common">Arizona spittle bug</name>
    <dbReference type="NCBI Taxonomy" id="38151"/>
    <lineage>
        <taxon>Eukaryota</taxon>
        <taxon>Metazoa</taxon>
        <taxon>Ecdysozoa</taxon>
        <taxon>Arthropoda</taxon>
        <taxon>Hexapoda</taxon>
        <taxon>Insecta</taxon>
        <taxon>Pterygota</taxon>
        <taxon>Neoptera</taxon>
        <taxon>Paraneoptera</taxon>
        <taxon>Hemiptera</taxon>
        <taxon>Auchenorrhyncha</taxon>
        <taxon>Cercopoidea</taxon>
        <taxon>Clastopteridae</taxon>
        <taxon>Clastoptera</taxon>
    </lineage>
</organism>
<accession>A0A1B6C2S2</accession>
<evidence type="ECO:0000313" key="2">
    <source>
        <dbReference type="EMBL" id="JAS07827.1"/>
    </source>
</evidence>
<evidence type="ECO:0000256" key="1">
    <source>
        <dbReference type="SAM" id="MobiDB-lite"/>
    </source>
</evidence>
<feature type="region of interest" description="Disordered" evidence="1">
    <location>
        <begin position="308"/>
        <end position="338"/>
    </location>
</feature>
<evidence type="ECO:0000313" key="3">
    <source>
        <dbReference type="EMBL" id="JAS09672.1"/>
    </source>
</evidence>
<protein>
    <submittedName>
        <fullName evidence="2">Uncharacterized protein</fullName>
    </submittedName>
</protein>
<feature type="compositionally biased region" description="Polar residues" evidence="1">
    <location>
        <begin position="316"/>
        <end position="332"/>
    </location>
</feature>
<gene>
    <name evidence="3" type="ORF">g.19495</name>
    <name evidence="2" type="ORF">g.19498</name>
</gene>
<dbReference type="AlphaFoldDB" id="A0A1B6C2S2"/>
<dbReference type="EMBL" id="GEDC01029471">
    <property type="protein sequence ID" value="JAS07827.1"/>
    <property type="molecule type" value="Transcribed_RNA"/>
</dbReference>
<name>A0A1B6C2S2_9HEMI</name>